<keyword evidence="2" id="KW-1185">Reference proteome</keyword>
<sequence>MQASLPYQDFVPPSDVLGRTSRPIASYIAIASFCNTLLCRQVYLPWLKATLQELRSCSVVCLSWYSGHVGLFFNPHRISFAFEGRCLYCSDKEADSEWREIFVMRFPSLSNVLVGIAELLSAFASGPLRN</sequence>
<dbReference type="Proteomes" id="UP000735302">
    <property type="component" value="Unassembled WGS sequence"/>
</dbReference>
<organism evidence="1 2">
    <name type="scientific">Plakobranchus ocellatus</name>
    <dbReference type="NCBI Taxonomy" id="259542"/>
    <lineage>
        <taxon>Eukaryota</taxon>
        <taxon>Metazoa</taxon>
        <taxon>Spiralia</taxon>
        <taxon>Lophotrochozoa</taxon>
        <taxon>Mollusca</taxon>
        <taxon>Gastropoda</taxon>
        <taxon>Heterobranchia</taxon>
        <taxon>Euthyneura</taxon>
        <taxon>Panpulmonata</taxon>
        <taxon>Sacoglossa</taxon>
        <taxon>Placobranchoidea</taxon>
        <taxon>Plakobranchidae</taxon>
        <taxon>Plakobranchus</taxon>
    </lineage>
</organism>
<reference evidence="1 2" key="1">
    <citation type="journal article" date="2021" name="Elife">
        <title>Chloroplast acquisition without the gene transfer in kleptoplastic sea slugs, Plakobranchus ocellatus.</title>
        <authorList>
            <person name="Maeda T."/>
            <person name="Takahashi S."/>
            <person name="Yoshida T."/>
            <person name="Shimamura S."/>
            <person name="Takaki Y."/>
            <person name="Nagai Y."/>
            <person name="Toyoda A."/>
            <person name="Suzuki Y."/>
            <person name="Arimoto A."/>
            <person name="Ishii H."/>
            <person name="Satoh N."/>
            <person name="Nishiyama T."/>
            <person name="Hasebe M."/>
            <person name="Maruyama T."/>
            <person name="Minagawa J."/>
            <person name="Obokata J."/>
            <person name="Shigenobu S."/>
        </authorList>
    </citation>
    <scope>NUCLEOTIDE SEQUENCE [LARGE SCALE GENOMIC DNA]</scope>
</reference>
<evidence type="ECO:0000313" key="2">
    <source>
        <dbReference type="Proteomes" id="UP000735302"/>
    </source>
</evidence>
<dbReference type="AlphaFoldDB" id="A0AAV4BTR8"/>
<name>A0AAV4BTR8_9GAST</name>
<evidence type="ECO:0000313" key="1">
    <source>
        <dbReference type="EMBL" id="GFO21764.1"/>
    </source>
</evidence>
<comment type="caution">
    <text evidence="1">The sequence shown here is derived from an EMBL/GenBank/DDBJ whole genome shotgun (WGS) entry which is preliminary data.</text>
</comment>
<protein>
    <submittedName>
        <fullName evidence="1">Uncharacterized protein</fullName>
    </submittedName>
</protein>
<dbReference type="EMBL" id="BLXT01005284">
    <property type="protein sequence ID" value="GFO21764.1"/>
    <property type="molecule type" value="Genomic_DNA"/>
</dbReference>
<gene>
    <name evidence="1" type="ORF">PoB_004826900</name>
</gene>
<accession>A0AAV4BTR8</accession>
<proteinExistence type="predicted"/>